<evidence type="ECO:0000256" key="3">
    <source>
        <dbReference type="ARBA" id="ARBA00022990"/>
    </source>
</evidence>
<dbReference type="HOGENOM" id="CLU_067861_1_3_1"/>
<accession>H2YFK5</accession>
<evidence type="ECO:0000313" key="12">
    <source>
        <dbReference type="Proteomes" id="UP000007875"/>
    </source>
</evidence>
<evidence type="ECO:0000256" key="8">
    <source>
        <dbReference type="ARBA" id="ARBA00081162"/>
    </source>
</evidence>
<dbReference type="Gene3D" id="2.30.29.30">
    <property type="entry name" value="Pleckstrin-homology domain (PH domain)/Phosphotyrosine-binding domain (PTB)"/>
    <property type="match status" value="1"/>
</dbReference>
<evidence type="ECO:0000256" key="6">
    <source>
        <dbReference type="ARBA" id="ARBA00066150"/>
    </source>
</evidence>
<dbReference type="Proteomes" id="UP000007875">
    <property type="component" value="Unassembled WGS sequence"/>
</dbReference>
<evidence type="ECO:0000256" key="1">
    <source>
        <dbReference type="ARBA" id="ARBA00022468"/>
    </source>
</evidence>
<dbReference type="GO" id="GO:0005737">
    <property type="term" value="C:cytoplasm"/>
    <property type="evidence" value="ECO:0007669"/>
    <property type="project" value="TreeGrafter"/>
</dbReference>
<feature type="compositionally biased region" description="Basic and acidic residues" evidence="9">
    <location>
        <begin position="140"/>
        <end position="186"/>
    </location>
</feature>
<dbReference type="CDD" id="cd13179">
    <property type="entry name" value="RanBD_RanBP1"/>
    <property type="match status" value="1"/>
</dbReference>
<dbReference type="OMA" id="HYIYPNK"/>
<dbReference type="PROSITE" id="PS50196">
    <property type="entry name" value="RANBD1"/>
    <property type="match status" value="1"/>
</dbReference>
<dbReference type="GeneTree" id="ENSGT00900000141073"/>
<evidence type="ECO:0000256" key="5">
    <source>
        <dbReference type="ARBA" id="ARBA00061276"/>
    </source>
</evidence>
<dbReference type="AlphaFoldDB" id="H2YFK5"/>
<dbReference type="InParanoid" id="H2YFK5"/>
<dbReference type="GO" id="GO:0006913">
    <property type="term" value="P:nucleocytoplasmic transport"/>
    <property type="evidence" value="ECO:0007669"/>
    <property type="project" value="InterPro"/>
</dbReference>
<dbReference type="SMART" id="SM00160">
    <property type="entry name" value="RanBD"/>
    <property type="match status" value="1"/>
</dbReference>
<evidence type="ECO:0000256" key="4">
    <source>
        <dbReference type="ARBA" id="ARBA00056716"/>
    </source>
</evidence>
<dbReference type="Ensembl" id="ENSCSAVT00000004165.1">
    <property type="protein sequence ID" value="ENSCSAVP00000004103.1"/>
    <property type="gene ID" value="ENSCSAVG00000002417.1"/>
</dbReference>
<dbReference type="FunCoup" id="H2YFK5">
    <property type="interactions" value="442"/>
</dbReference>
<feature type="region of interest" description="Disordered" evidence="9">
    <location>
        <begin position="114"/>
        <end position="186"/>
    </location>
</feature>
<dbReference type="PANTHER" id="PTHR23138:SF94">
    <property type="entry name" value="RAN BINDING PROTEIN 1"/>
    <property type="match status" value="1"/>
</dbReference>
<protein>
    <recommendedName>
        <fullName evidence="7">Ran-specific GTPase-activating protein</fullName>
    </recommendedName>
    <alternativeName>
        <fullName evidence="8">Ran-binding protein 1</fullName>
    </alternativeName>
</protein>
<evidence type="ECO:0000313" key="11">
    <source>
        <dbReference type="Ensembl" id="ENSCSAVP00000004103.1"/>
    </source>
</evidence>
<name>H2YFK5_CIOSA</name>
<dbReference type="InterPro" id="IPR011993">
    <property type="entry name" value="PH-like_dom_sf"/>
</dbReference>
<evidence type="ECO:0000256" key="9">
    <source>
        <dbReference type="SAM" id="MobiDB-lite"/>
    </source>
</evidence>
<keyword evidence="2" id="KW-0597">Phosphoprotein</keyword>
<comment type="subunit">
    <text evidence="6">Interacts with RAN (via C-terminus of GTP-bound form) but not with GDP-bound RAN. Identified in a complex composed of RAN, RANGAP1 and RANBP1. Identified in a complex that contains TNPO1, RAN and RANBP1. Identified in a complex that contains CSE1L, KPNA2, RAN and RANBP1. Identified in a complex with nucleotide-free RAN and RCC1.</text>
</comment>
<dbReference type="STRING" id="51511.ENSCSAVP00000004103"/>
<dbReference type="FunFam" id="2.30.29.30:FF:000824">
    <property type="entry name" value="Ran-specific GTPase-activating protein"/>
    <property type="match status" value="1"/>
</dbReference>
<reference evidence="11" key="2">
    <citation type="submission" date="2025-08" db="UniProtKB">
        <authorList>
            <consortium name="Ensembl"/>
        </authorList>
    </citation>
    <scope>IDENTIFICATION</scope>
</reference>
<dbReference type="eggNOG" id="KOG0864">
    <property type="taxonomic scope" value="Eukaryota"/>
</dbReference>
<dbReference type="GO" id="GO:0005096">
    <property type="term" value="F:GTPase activator activity"/>
    <property type="evidence" value="ECO:0007669"/>
    <property type="project" value="UniProtKB-KW"/>
</dbReference>
<keyword evidence="3" id="KW-0007">Acetylation</keyword>
<reference evidence="11" key="3">
    <citation type="submission" date="2025-09" db="UniProtKB">
        <authorList>
            <consortium name="Ensembl"/>
        </authorList>
    </citation>
    <scope>IDENTIFICATION</scope>
</reference>
<evidence type="ECO:0000256" key="2">
    <source>
        <dbReference type="ARBA" id="ARBA00022553"/>
    </source>
</evidence>
<organism evidence="11 12">
    <name type="scientific">Ciona savignyi</name>
    <name type="common">Pacific transparent sea squirt</name>
    <dbReference type="NCBI Taxonomy" id="51511"/>
    <lineage>
        <taxon>Eukaryota</taxon>
        <taxon>Metazoa</taxon>
        <taxon>Chordata</taxon>
        <taxon>Tunicata</taxon>
        <taxon>Ascidiacea</taxon>
        <taxon>Phlebobranchia</taxon>
        <taxon>Cionidae</taxon>
        <taxon>Ciona</taxon>
    </lineage>
</organism>
<dbReference type="GO" id="GO:0005643">
    <property type="term" value="C:nuclear pore"/>
    <property type="evidence" value="ECO:0007669"/>
    <property type="project" value="TreeGrafter"/>
</dbReference>
<dbReference type="InterPro" id="IPR000156">
    <property type="entry name" value="Ran_bind_dom"/>
</dbReference>
<dbReference type="InterPro" id="IPR045256">
    <property type="entry name" value="RanBP1_RanBD"/>
</dbReference>
<proteinExistence type="inferred from homology"/>
<dbReference type="PANTHER" id="PTHR23138">
    <property type="entry name" value="RAN BINDING PROTEIN"/>
    <property type="match status" value="1"/>
</dbReference>
<comment type="function">
    <text evidence="4">Plays a role in RAN-dependent nucleocytoplasmic transport. Alleviates the TNPO1-dependent inhibition of RAN GTPase activity and mediates the dissociation of RAN from proteins involved in transport into the nucleus. Induces a conformation change in the complex formed by XPO1 and RAN that triggers the release of the nuclear export signal of cargo proteins. Promotes the disassembly of the complex formed by RAN and importin beta. Promotes dissociation of RAN from a complex with KPNA2 and CSE1L. Required for normal mitotic spindle assembly and normal progress through mitosis via its effect on RAN. Does not increase the RAN GTPase activity by itself, but increases GTP hydrolysis mediated by RANGAP1. Inhibits RCC1-dependent exchange of RAN-bound GDP by GTP.</text>
</comment>
<keyword evidence="1" id="KW-0343">GTPase activation</keyword>
<feature type="compositionally biased region" description="Acidic residues" evidence="9">
    <location>
        <begin position="122"/>
        <end position="139"/>
    </location>
</feature>
<sequence>MRAKLFRWAKESDPQEWKERGTGDVKILQHNETSRIRLLMRRDKTYKICANHYLTTSMNLLSHCGSERAWVWMTQADFADEEAKEELFAIRFLNAENANKFKDKFCECQEMIKTTGKASSSDESDEDGEEENVENEEKSEDLAEKLDELTVKDNKEEKETSKPEETEKVLDKAPKETRSVEDSPEK</sequence>
<keyword evidence="12" id="KW-1185">Reference proteome</keyword>
<evidence type="ECO:0000256" key="7">
    <source>
        <dbReference type="ARBA" id="ARBA00067380"/>
    </source>
</evidence>
<dbReference type="Pfam" id="PF00638">
    <property type="entry name" value="Ran_BP1"/>
    <property type="match status" value="1"/>
</dbReference>
<dbReference type="InterPro" id="IPR045255">
    <property type="entry name" value="RanBP1-like"/>
</dbReference>
<feature type="domain" description="RanBD1" evidence="10">
    <location>
        <begin position="1"/>
        <end position="114"/>
    </location>
</feature>
<reference evidence="12" key="1">
    <citation type="submission" date="2003-08" db="EMBL/GenBank/DDBJ databases">
        <authorList>
            <person name="Birren B."/>
            <person name="Nusbaum C."/>
            <person name="Abebe A."/>
            <person name="Abouelleil A."/>
            <person name="Adekoya E."/>
            <person name="Ait-zahra M."/>
            <person name="Allen N."/>
            <person name="Allen T."/>
            <person name="An P."/>
            <person name="Anderson M."/>
            <person name="Anderson S."/>
            <person name="Arachchi H."/>
            <person name="Armbruster J."/>
            <person name="Bachantsang P."/>
            <person name="Baldwin J."/>
            <person name="Barry A."/>
            <person name="Bayul T."/>
            <person name="Blitshsteyn B."/>
            <person name="Bloom T."/>
            <person name="Blye J."/>
            <person name="Boguslavskiy L."/>
            <person name="Borowsky M."/>
            <person name="Boukhgalter B."/>
            <person name="Brunache A."/>
            <person name="Butler J."/>
            <person name="Calixte N."/>
            <person name="Calvo S."/>
            <person name="Camarata J."/>
            <person name="Campo K."/>
            <person name="Chang J."/>
            <person name="Cheshatsang Y."/>
            <person name="Citroen M."/>
            <person name="Collymore A."/>
            <person name="Considine T."/>
            <person name="Cook A."/>
            <person name="Cooke P."/>
            <person name="Corum B."/>
            <person name="Cuomo C."/>
            <person name="David R."/>
            <person name="Dawoe T."/>
            <person name="Degray S."/>
            <person name="Dodge S."/>
            <person name="Dooley K."/>
            <person name="Dorje P."/>
            <person name="Dorjee K."/>
            <person name="Dorris L."/>
            <person name="Duffey N."/>
            <person name="Dupes A."/>
            <person name="Elkins T."/>
            <person name="Engels R."/>
            <person name="Erickson J."/>
            <person name="Farina A."/>
            <person name="Faro S."/>
            <person name="Ferreira P."/>
            <person name="Fischer H."/>
            <person name="Fitzgerald M."/>
            <person name="Foley K."/>
            <person name="Gage D."/>
            <person name="Galagan J."/>
            <person name="Gearin G."/>
            <person name="Gnerre S."/>
            <person name="Gnirke A."/>
            <person name="Goyette A."/>
            <person name="Graham J."/>
            <person name="Grandbois E."/>
            <person name="Gyaltsen K."/>
            <person name="Hafez N."/>
            <person name="Hagopian D."/>
            <person name="Hagos B."/>
            <person name="Hall J."/>
            <person name="Hatcher B."/>
            <person name="Heller A."/>
            <person name="Higgins H."/>
            <person name="Honan T."/>
            <person name="Horn A."/>
            <person name="Houde N."/>
            <person name="Hughes L."/>
            <person name="Hulme W."/>
            <person name="Husby E."/>
            <person name="Iliev I."/>
            <person name="Jaffe D."/>
            <person name="Jones C."/>
            <person name="Kamal M."/>
            <person name="Kamat A."/>
            <person name="Kamvysselis M."/>
            <person name="Karlsson E."/>
            <person name="Kells C."/>
            <person name="Kieu A."/>
            <person name="Kisner P."/>
            <person name="Kodira C."/>
            <person name="Kulbokas E."/>
            <person name="Labutti K."/>
            <person name="Lama D."/>
            <person name="Landers T."/>
            <person name="Leger J."/>
            <person name="Levine S."/>
            <person name="Lewis D."/>
            <person name="Lewis T."/>
            <person name="Lindblad-toh K."/>
            <person name="Liu X."/>
            <person name="Lokyitsang T."/>
            <person name="Lokyitsang Y."/>
            <person name="Lucien O."/>
            <person name="Lui A."/>
            <person name="Ma L.J."/>
            <person name="Mabbitt R."/>
            <person name="Macdonald J."/>
            <person name="Maclean C."/>
            <person name="Major J."/>
            <person name="Manning J."/>
            <person name="Marabella R."/>
            <person name="Maru K."/>
            <person name="Matthews C."/>
            <person name="Mauceli E."/>
            <person name="Mccarthy M."/>
            <person name="Mcdonough S."/>
            <person name="Mcghee T."/>
            <person name="Meldrim J."/>
            <person name="Meneus L."/>
            <person name="Mesirov J."/>
            <person name="Mihalev A."/>
            <person name="Mihova T."/>
            <person name="Mikkelsen T."/>
            <person name="Mlenga V."/>
            <person name="Moru K."/>
            <person name="Mozes J."/>
            <person name="Mulrain L."/>
            <person name="Munson G."/>
            <person name="Naylor J."/>
            <person name="Newes C."/>
            <person name="Nguyen C."/>
            <person name="Nguyen N."/>
            <person name="Nguyen T."/>
            <person name="Nicol R."/>
            <person name="Nielsen C."/>
            <person name="Nizzari M."/>
            <person name="Norbu C."/>
            <person name="Norbu N."/>
            <person name="O'donnell P."/>
            <person name="Okoawo O."/>
            <person name="O'leary S."/>
            <person name="Omotosho B."/>
            <person name="O'neill K."/>
            <person name="Osman S."/>
            <person name="Parker S."/>
            <person name="Perrin D."/>
            <person name="Phunkhang P."/>
            <person name="Piqani B."/>
            <person name="Purcell S."/>
            <person name="Rachupka T."/>
            <person name="Ramasamy U."/>
            <person name="Rameau R."/>
            <person name="Ray V."/>
            <person name="Raymond C."/>
            <person name="Retta R."/>
            <person name="Richardson S."/>
            <person name="Rise C."/>
            <person name="Rodriguez J."/>
            <person name="Rogers J."/>
            <person name="Rogov P."/>
            <person name="Rutman M."/>
            <person name="Schupbach R."/>
            <person name="Seaman C."/>
            <person name="Settipalli S."/>
            <person name="Sharpe T."/>
            <person name="Sheridan J."/>
            <person name="Sherpa N."/>
            <person name="Shi J."/>
            <person name="Smirnov S."/>
            <person name="Smith C."/>
            <person name="Sougnez C."/>
            <person name="Spencer B."/>
            <person name="Stalker J."/>
            <person name="Stange-thomann N."/>
            <person name="Stavropoulos S."/>
            <person name="Stetson K."/>
            <person name="Stone C."/>
            <person name="Stone S."/>
            <person name="Stubbs M."/>
            <person name="Talamas J."/>
            <person name="Tchuinga P."/>
            <person name="Tenzing P."/>
            <person name="Tesfaye S."/>
            <person name="Theodore J."/>
            <person name="Thoulutsang Y."/>
            <person name="Topham K."/>
            <person name="Towey S."/>
            <person name="Tsamla T."/>
            <person name="Tsomo N."/>
            <person name="Vallee D."/>
            <person name="Vassiliev H."/>
            <person name="Venkataraman V."/>
            <person name="Vinson J."/>
            <person name="Vo A."/>
            <person name="Wade C."/>
            <person name="Wang S."/>
            <person name="Wangchuk T."/>
            <person name="Wangdi T."/>
            <person name="Whittaker C."/>
            <person name="Wilkinson J."/>
            <person name="Wu Y."/>
            <person name="Wyman D."/>
            <person name="Yadav S."/>
            <person name="Yang S."/>
            <person name="Yang X."/>
            <person name="Yeager S."/>
            <person name="Yee E."/>
            <person name="Young G."/>
            <person name="Zainoun J."/>
            <person name="Zembeck L."/>
            <person name="Zimmer A."/>
            <person name="Zody M."/>
            <person name="Lander E."/>
        </authorList>
    </citation>
    <scope>NUCLEOTIDE SEQUENCE [LARGE SCALE GENOMIC DNA]</scope>
</reference>
<evidence type="ECO:0000259" key="10">
    <source>
        <dbReference type="PROSITE" id="PS50196"/>
    </source>
</evidence>
<dbReference type="SUPFAM" id="SSF50729">
    <property type="entry name" value="PH domain-like"/>
    <property type="match status" value="1"/>
</dbReference>
<comment type="similarity">
    <text evidence="5">Belongs to the RANBP1 family.</text>
</comment>